<feature type="domain" description="ABC transmembrane type-1" evidence="7">
    <location>
        <begin position="92"/>
        <end position="390"/>
    </location>
</feature>
<dbReference type="GO" id="GO:0005886">
    <property type="term" value="C:plasma membrane"/>
    <property type="evidence" value="ECO:0007669"/>
    <property type="project" value="UniProtKB-SubCell"/>
</dbReference>
<comment type="subcellular location">
    <subcellularLocation>
        <location evidence="1">Cell membrane</location>
        <topology evidence="1">Multi-pass membrane protein</topology>
    </subcellularLocation>
</comment>
<dbReference type="GO" id="GO:0140359">
    <property type="term" value="F:ABC-type transporter activity"/>
    <property type="evidence" value="ECO:0007669"/>
    <property type="project" value="InterPro"/>
</dbReference>
<dbReference type="EMBL" id="MWPQ01000035">
    <property type="protein sequence ID" value="OPH83292.1"/>
    <property type="molecule type" value="Genomic_DNA"/>
</dbReference>
<dbReference type="Proteomes" id="UP000189940">
    <property type="component" value="Unassembled WGS sequence"/>
</dbReference>
<feature type="transmembrane region" description="Helical" evidence="6">
    <location>
        <begin position="128"/>
        <end position="151"/>
    </location>
</feature>
<evidence type="ECO:0000259" key="7">
    <source>
        <dbReference type="PROSITE" id="PS50929"/>
    </source>
</evidence>
<dbReference type="Pfam" id="PF06472">
    <property type="entry name" value="ABC_membrane_2"/>
    <property type="match status" value="1"/>
</dbReference>
<gene>
    <name evidence="8" type="ORF">B2M20_07885</name>
</gene>
<comment type="caution">
    <text evidence="8">The sequence shown here is derived from an EMBL/GenBank/DDBJ whole genome shotgun (WGS) entry which is preliminary data.</text>
</comment>
<name>A0A1V4I0E4_NITVU</name>
<accession>A0A1V4I0E4</accession>
<keyword evidence="5 6" id="KW-0472">Membrane</keyword>
<keyword evidence="9" id="KW-1185">Reference proteome</keyword>
<feature type="transmembrane region" description="Helical" evidence="6">
    <location>
        <begin position="85"/>
        <end position="108"/>
    </location>
</feature>
<evidence type="ECO:0000256" key="1">
    <source>
        <dbReference type="ARBA" id="ARBA00004651"/>
    </source>
</evidence>
<dbReference type="PANTHER" id="PTHR11384:SF59">
    <property type="entry name" value="LYSOSOMAL COBALAMIN TRANSPORTER ABCD4"/>
    <property type="match status" value="1"/>
</dbReference>
<dbReference type="STRING" id="29421.B2M20_07885"/>
<evidence type="ECO:0000313" key="9">
    <source>
        <dbReference type="Proteomes" id="UP000189940"/>
    </source>
</evidence>
<feature type="transmembrane region" description="Helical" evidence="6">
    <location>
        <begin position="208"/>
        <end position="230"/>
    </location>
</feature>
<protein>
    <recommendedName>
        <fullName evidence="7">ABC transmembrane type-1 domain-containing protein</fullName>
    </recommendedName>
</protein>
<dbReference type="SUPFAM" id="SSF90123">
    <property type="entry name" value="ABC transporter transmembrane region"/>
    <property type="match status" value="1"/>
</dbReference>
<dbReference type="AlphaFoldDB" id="A0A1V4I0E4"/>
<dbReference type="GO" id="GO:0005524">
    <property type="term" value="F:ATP binding"/>
    <property type="evidence" value="ECO:0007669"/>
    <property type="project" value="InterPro"/>
</dbReference>
<dbReference type="Gene3D" id="1.20.1560.10">
    <property type="entry name" value="ABC transporter type 1, transmembrane domain"/>
    <property type="match status" value="1"/>
</dbReference>
<dbReference type="InterPro" id="IPR050835">
    <property type="entry name" value="ABC_transporter_sub-D"/>
</dbReference>
<reference evidence="8 9" key="1">
    <citation type="submission" date="2017-02" db="EMBL/GenBank/DDBJ databases">
        <title>Genome sequence of the nitrite-oxidizing bacterium Nitrobacter vulgaris strain Ab1.</title>
        <authorList>
            <person name="Mellbye B.L."/>
            <person name="Davis E.W."/>
            <person name="Spieck E."/>
            <person name="Chang J.H."/>
            <person name="Bottomley P.J."/>
            <person name="Sayavedra-Soto L.A."/>
        </authorList>
    </citation>
    <scope>NUCLEOTIDE SEQUENCE [LARGE SCALE GENOMIC DNA]</scope>
    <source>
        <strain evidence="8 9">Ab1</strain>
    </source>
</reference>
<dbReference type="InterPro" id="IPR036640">
    <property type="entry name" value="ABC1_TM_sf"/>
</dbReference>
<dbReference type="PROSITE" id="PS50929">
    <property type="entry name" value="ABC_TM1F"/>
    <property type="match status" value="1"/>
</dbReference>
<evidence type="ECO:0000256" key="2">
    <source>
        <dbReference type="ARBA" id="ARBA00022448"/>
    </source>
</evidence>
<proteinExistence type="predicted"/>
<keyword evidence="4 6" id="KW-1133">Transmembrane helix</keyword>
<evidence type="ECO:0000313" key="8">
    <source>
        <dbReference type="EMBL" id="OPH83292.1"/>
    </source>
</evidence>
<keyword evidence="2" id="KW-0813">Transport</keyword>
<sequence>MSVDLPLLNNVDVLDGGQDRVGIRQITFFRNVRYPPEEFTIPILRASQATPIDGAQKSNPTPGRRYLFARFWRSASRFWTGRSAIGAWSLTAFLMLIVLLQLLVQYLLNLWNRHFFDALQTRDVAMLWVQVELLVPLAAASVLIAVTSVWARMTTQRKWREFLLRHVANHWLSQERFRRIDYTAAGAENPEYRISENIRIATDSPIDLIMALLSSALTAAIFLSILWGIGGTLSFDAFGRVWSIPGYLVIGVIVYSTVFSGLMMLVGRNLSPVIEHQLQAEADFRSAAHALRQENGDETQQSHTEEREIFWKAMHVVLQRWRNLLWELMRTTLVSQSNFLLAPIVAWLLCAPKFVAGTMSLGELTQAAAAFVTVQSAFNWLVDNYARLADWQASVHRVATFLLALDTYSDPESSPGRVEAAQY</sequence>
<evidence type="ECO:0000256" key="3">
    <source>
        <dbReference type="ARBA" id="ARBA00022692"/>
    </source>
</evidence>
<evidence type="ECO:0000256" key="4">
    <source>
        <dbReference type="ARBA" id="ARBA00022989"/>
    </source>
</evidence>
<dbReference type="OrthoDB" id="9810134at2"/>
<dbReference type="PANTHER" id="PTHR11384">
    <property type="entry name" value="ATP-BINDING CASSETTE, SUB-FAMILY D MEMBER"/>
    <property type="match status" value="1"/>
</dbReference>
<dbReference type="InterPro" id="IPR011527">
    <property type="entry name" value="ABC1_TM_dom"/>
</dbReference>
<dbReference type="RefSeq" id="WP_079446505.1">
    <property type="nucleotide sequence ID" value="NZ_MWPQ01000035.1"/>
</dbReference>
<keyword evidence="3 6" id="KW-0812">Transmembrane</keyword>
<feature type="transmembrane region" description="Helical" evidence="6">
    <location>
        <begin position="242"/>
        <end position="266"/>
    </location>
</feature>
<evidence type="ECO:0000256" key="6">
    <source>
        <dbReference type="SAM" id="Phobius"/>
    </source>
</evidence>
<evidence type="ECO:0000256" key="5">
    <source>
        <dbReference type="ARBA" id="ARBA00023136"/>
    </source>
</evidence>
<organism evidence="8 9">
    <name type="scientific">Nitrobacter vulgaris</name>
    <dbReference type="NCBI Taxonomy" id="29421"/>
    <lineage>
        <taxon>Bacteria</taxon>
        <taxon>Pseudomonadati</taxon>
        <taxon>Pseudomonadota</taxon>
        <taxon>Alphaproteobacteria</taxon>
        <taxon>Hyphomicrobiales</taxon>
        <taxon>Nitrobacteraceae</taxon>
        <taxon>Nitrobacter</taxon>
    </lineage>
</organism>